<dbReference type="InterPro" id="IPR002156">
    <property type="entry name" value="RNaseH_domain"/>
</dbReference>
<dbReference type="CDD" id="cd01650">
    <property type="entry name" value="RT_nLTR_like"/>
    <property type="match status" value="1"/>
</dbReference>
<dbReference type="CDD" id="cd06222">
    <property type="entry name" value="RNase_H_like"/>
    <property type="match status" value="1"/>
</dbReference>
<dbReference type="Gramene" id="Tc08v2_t016840.1">
    <property type="protein sequence ID" value="Tc08v2_p016840.1"/>
    <property type="gene ID" value="Tc08v2_g016840"/>
</dbReference>
<dbReference type="Pfam" id="PF13456">
    <property type="entry name" value="RVT_3"/>
    <property type="match status" value="1"/>
</dbReference>
<dbReference type="InterPro" id="IPR052343">
    <property type="entry name" value="Retrotransposon-Effector_Assoc"/>
</dbReference>
<dbReference type="InterPro" id="IPR012337">
    <property type="entry name" value="RNaseH-like_sf"/>
</dbReference>
<dbReference type="KEGG" id="tcc:108663047"/>
<evidence type="ECO:0000259" key="1">
    <source>
        <dbReference type="PROSITE" id="PS50878"/>
    </source>
</evidence>
<sequence length="618" mass="70235">MNKAYARLNHQLSVEELFWQQKSGIKWLVEGERNTKFFHMLVKKKRIKSHIFKIQNPDGSWIEEPDAVKSSAMEFVSSLMKKETCDMSRFDTSLIPAIIYENDNLSLCAVPSMEELKEAVFNIDKDSVAGPDGFTSYFYQQSNHLAKVLPSMITDNQSGFVGGRLISDNILIAQELIGKIDRKSRGGNVALKLDMMKAYDQLEWDFLFRMLQQFGFNSQWIGIVRRCIANCWFSLLINGGTVGFFKSERGLRQGDSISPLLFILAAEYLSRGLNALFATYPSLHYLFDCSMPVSHLAFADDIIIFTNGAKSSLQKILLFLQEYEVISGQRINHSKNCFITHRNMANSRTQIISQVTGFIHKCLSITYLGVPLYKGPKKVLKPPICVIERIDRLFNNFLWGGSAGTRKIHWASWHKITLPSNEGGLDIRGLGDVLKAFSMKLWWRNDAKHRDLGMYPNRVVWRAVPHLPKIFSWHKPSAGEFKLNVDGSSKHNRQSAVGGGHLRDHTGTMIFGFSENFGPCDSLQEELMALHRGLLLCIKHNVSRLWIEMDAKVVVHMINKGHQGSSRTRYLLTSIGRSLSSFSFRISHIHREGNQVAEHLANQGHKHRILQVFSQAEG</sequence>
<gene>
    <name evidence="3" type="primary">LOC108663047</name>
</gene>
<dbReference type="GeneID" id="108663047"/>
<dbReference type="InterPro" id="IPR043502">
    <property type="entry name" value="DNA/RNA_pol_sf"/>
</dbReference>
<dbReference type="PROSITE" id="PS50878">
    <property type="entry name" value="RT_POL"/>
    <property type="match status" value="1"/>
</dbReference>
<proteinExistence type="predicted"/>
<name>A0AB32WPI1_THECC</name>
<dbReference type="SUPFAM" id="SSF56672">
    <property type="entry name" value="DNA/RNA polymerases"/>
    <property type="match status" value="1"/>
</dbReference>
<reference evidence="3" key="2">
    <citation type="submission" date="2025-08" db="UniProtKB">
        <authorList>
            <consortium name="RefSeq"/>
        </authorList>
    </citation>
    <scope>IDENTIFICATION</scope>
</reference>
<dbReference type="Proteomes" id="UP000694886">
    <property type="component" value="Chromosome 8"/>
</dbReference>
<dbReference type="GO" id="GO:0004523">
    <property type="term" value="F:RNA-DNA hybrid ribonuclease activity"/>
    <property type="evidence" value="ECO:0007669"/>
    <property type="project" value="InterPro"/>
</dbReference>
<dbReference type="RefSeq" id="XP_017981034.1">
    <property type="nucleotide sequence ID" value="XM_018125545.1"/>
</dbReference>
<feature type="domain" description="Reverse transcriptase" evidence="1">
    <location>
        <begin position="1"/>
        <end position="372"/>
    </location>
</feature>
<dbReference type="Gene3D" id="3.30.420.10">
    <property type="entry name" value="Ribonuclease H-like superfamily/Ribonuclease H"/>
    <property type="match status" value="1"/>
</dbReference>
<dbReference type="InterPro" id="IPR044730">
    <property type="entry name" value="RNase_H-like_dom_plant"/>
</dbReference>
<dbReference type="PANTHER" id="PTHR46890">
    <property type="entry name" value="NON-LTR RETROLELEMENT REVERSE TRANSCRIPTASE-LIKE PROTEIN-RELATED"/>
    <property type="match status" value="1"/>
</dbReference>
<dbReference type="SUPFAM" id="SSF53098">
    <property type="entry name" value="Ribonuclease H-like"/>
    <property type="match status" value="1"/>
</dbReference>
<organism evidence="2 3">
    <name type="scientific">Theobroma cacao</name>
    <name type="common">Cacao</name>
    <name type="synonym">Cocoa</name>
    <dbReference type="NCBI Taxonomy" id="3641"/>
    <lineage>
        <taxon>Eukaryota</taxon>
        <taxon>Viridiplantae</taxon>
        <taxon>Streptophyta</taxon>
        <taxon>Embryophyta</taxon>
        <taxon>Tracheophyta</taxon>
        <taxon>Spermatophyta</taxon>
        <taxon>Magnoliopsida</taxon>
        <taxon>eudicotyledons</taxon>
        <taxon>Gunneridae</taxon>
        <taxon>Pentapetalae</taxon>
        <taxon>rosids</taxon>
        <taxon>malvids</taxon>
        <taxon>Malvales</taxon>
        <taxon>Malvaceae</taxon>
        <taxon>Byttnerioideae</taxon>
        <taxon>Theobroma</taxon>
    </lineage>
</organism>
<dbReference type="Pfam" id="PF00078">
    <property type="entry name" value="RVT_1"/>
    <property type="match status" value="1"/>
</dbReference>
<dbReference type="PANTHER" id="PTHR46890:SF48">
    <property type="entry name" value="RNA-DIRECTED DNA POLYMERASE"/>
    <property type="match status" value="1"/>
</dbReference>
<reference evidence="2" key="1">
    <citation type="journal article" date="1997" name="Nucleic Acids Res.">
        <title>tRNAscan-SE: a program for improved detection of transfer RNA genes in genomic sequence.</title>
        <authorList>
            <person name="Lowe T.M."/>
            <person name="Eddy S.R."/>
        </authorList>
    </citation>
    <scope>NUCLEOTIDE SEQUENCE [LARGE SCALE GENOMIC DNA]</scope>
    <source>
        <strain evidence="2">r\B97-61/B2</strain>
    </source>
</reference>
<dbReference type="InterPro" id="IPR036397">
    <property type="entry name" value="RNaseH_sf"/>
</dbReference>
<dbReference type="GO" id="GO:0003676">
    <property type="term" value="F:nucleic acid binding"/>
    <property type="evidence" value="ECO:0007669"/>
    <property type="project" value="InterPro"/>
</dbReference>
<evidence type="ECO:0000313" key="3">
    <source>
        <dbReference type="RefSeq" id="XP_017981034.1"/>
    </source>
</evidence>
<protein>
    <submittedName>
        <fullName evidence="3">Uncharacterized protein LOC108663047</fullName>
    </submittedName>
</protein>
<dbReference type="InterPro" id="IPR000477">
    <property type="entry name" value="RT_dom"/>
</dbReference>
<accession>A0AB32WPI1</accession>
<dbReference type="AlphaFoldDB" id="A0AB32WPI1"/>
<evidence type="ECO:0000313" key="2">
    <source>
        <dbReference type="Proteomes" id="UP000694886"/>
    </source>
</evidence>